<dbReference type="Proteomes" id="UP001161916">
    <property type="component" value="Unassembled WGS sequence"/>
</dbReference>
<dbReference type="RefSeq" id="WP_281106233.1">
    <property type="nucleotide sequence ID" value="NZ_JAOPMH010000024.1"/>
</dbReference>
<dbReference type="AlphaFoldDB" id="A0AA43P8K5"/>
<comment type="caution">
    <text evidence="1">The sequence shown here is derived from an EMBL/GenBank/DDBJ whole genome shotgun (WGS) entry which is preliminary data.</text>
</comment>
<evidence type="ECO:0000313" key="2">
    <source>
        <dbReference type="Proteomes" id="UP001161916"/>
    </source>
</evidence>
<protein>
    <submittedName>
        <fullName evidence="1">Uncharacterized protein</fullName>
    </submittedName>
</protein>
<gene>
    <name evidence="1" type="ORF">OB951_11400</name>
</gene>
<accession>A0AA43P8K5</accession>
<organism evidence="1 2">
    <name type="scientific">Bifidobacterium catenulatum subsp. kashiwanohense</name>
    <dbReference type="NCBI Taxonomy" id="630129"/>
    <lineage>
        <taxon>Bacteria</taxon>
        <taxon>Bacillati</taxon>
        <taxon>Actinomycetota</taxon>
        <taxon>Actinomycetes</taxon>
        <taxon>Bifidobacteriales</taxon>
        <taxon>Bifidobacteriaceae</taxon>
        <taxon>Bifidobacterium</taxon>
    </lineage>
</organism>
<proteinExistence type="predicted"/>
<sequence>MLAVIAVTPQRRQRHAFVEDAHILSFPPPSQGANRKAIPKWDGFENRCEKSMPVRATIEDEQQGKQQQVYAASDG</sequence>
<reference evidence="1" key="1">
    <citation type="submission" date="2022-09" db="EMBL/GenBank/DDBJ databases">
        <authorList>
            <person name="Orihara K."/>
        </authorList>
    </citation>
    <scope>NUCLEOTIDE SEQUENCE</scope>
    <source>
        <strain evidence="1">YIT 13062</strain>
    </source>
</reference>
<evidence type="ECO:0000313" key="1">
    <source>
        <dbReference type="EMBL" id="MDH7891190.1"/>
    </source>
</evidence>
<reference evidence="1" key="2">
    <citation type="journal article" date="2023" name="Gut Microbes">
        <title>Characterization of Bifidobacterium kashiwanohense that utilizes both milk- and plant-derived oligosaccharides.</title>
        <authorList>
            <person name="Orihara K."/>
            <person name="Yahagi K."/>
            <person name="Saito Y."/>
            <person name="Watanabe Y."/>
            <person name="Sasai T."/>
            <person name="Hara T."/>
            <person name="Tsukuda N."/>
            <person name="Oki K."/>
            <person name="Fujimoto J."/>
            <person name="Matsuki T."/>
        </authorList>
    </citation>
    <scope>NUCLEOTIDE SEQUENCE</scope>
    <source>
        <strain evidence="1">YIT 13062</strain>
    </source>
</reference>
<dbReference type="EMBL" id="JAOPMH010000024">
    <property type="protein sequence ID" value="MDH7891190.1"/>
    <property type="molecule type" value="Genomic_DNA"/>
</dbReference>
<name>A0AA43P8K5_9BIFI</name>